<dbReference type="InParanoid" id="D8S108"/>
<gene>
    <name evidence="1" type="ORF">SELMODRAFT_416985</name>
</gene>
<protein>
    <recommendedName>
        <fullName evidence="3">DUF4371 domain-containing protein</fullName>
    </recommendedName>
</protein>
<dbReference type="Proteomes" id="UP000001514">
    <property type="component" value="Unassembled WGS sequence"/>
</dbReference>
<sequence>MLALKITRSLYLLRRLWLKISYKKSEEDPYFGLMVDESTDIRCNVMAGSKTRVATRLKEINPFLSSVHYMAHQANLYVEDAYGDGECATQCMEIDKLVNKIATSAKAQKVAELFKRSSKLQLYNKLRTLKNMYVLHFLADILQVISSLNQKFQEKLIDITMVGPLCQETIVKLNQYYINDEIDLNGNPMDSRSYIHASLIVVTTTARHRDTLQDENNWFGIIEARELVKFYGRHLEVDGVFVKGIMDPLAFMEEYST</sequence>
<reference evidence="1 2" key="1">
    <citation type="journal article" date="2011" name="Science">
        <title>The Selaginella genome identifies genetic changes associated with the evolution of vascular plants.</title>
        <authorList>
            <person name="Banks J.A."/>
            <person name="Nishiyama T."/>
            <person name="Hasebe M."/>
            <person name="Bowman J.L."/>
            <person name="Gribskov M."/>
            <person name="dePamphilis C."/>
            <person name="Albert V.A."/>
            <person name="Aono N."/>
            <person name="Aoyama T."/>
            <person name="Ambrose B.A."/>
            <person name="Ashton N.W."/>
            <person name="Axtell M.J."/>
            <person name="Barker E."/>
            <person name="Barker M.S."/>
            <person name="Bennetzen J.L."/>
            <person name="Bonawitz N.D."/>
            <person name="Chapple C."/>
            <person name="Cheng C."/>
            <person name="Correa L.G."/>
            <person name="Dacre M."/>
            <person name="DeBarry J."/>
            <person name="Dreyer I."/>
            <person name="Elias M."/>
            <person name="Engstrom E.M."/>
            <person name="Estelle M."/>
            <person name="Feng L."/>
            <person name="Finet C."/>
            <person name="Floyd S.K."/>
            <person name="Frommer W.B."/>
            <person name="Fujita T."/>
            <person name="Gramzow L."/>
            <person name="Gutensohn M."/>
            <person name="Harholt J."/>
            <person name="Hattori M."/>
            <person name="Heyl A."/>
            <person name="Hirai T."/>
            <person name="Hiwatashi Y."/>
            <person name="Ishikawa M."/>
            <person name="Iwata M."/>
            <person name="Karol K.G."/>
            <person name="Koehler B."/>
            <person name="Kolukisaoglu U."/>
            <person name="Kubo M."/>
            <person name="Kurata T."/>
            <person name="Lalonde S."/>
            <person name="Li K."/>
            <person name="Li Y."/>
            <person name="Litt A."/>
            <person name="Lyons E."/>
            <person name="Manning G."/>
            <person name="Maruyama T."/>
            <person name="Michael T.P."/>
            <person name="Mikami K."/>
            <person name="Miyazaki S."/>
            <person name="Morinaga S."/>
            <person name="Murata T."/>
            <person name="Mueller-Roeber B."/>
            <person name="Nelson D.R."/>
            <person name="Obara M."/>
            <person name="Oguri Y."/>
            <person name="Olmstead R.G."/>
            <person name="Onodera N."/>
            <person name="Petersen B.L."/>
            <person name="Pils B."/>
            <person name="Prigge M."/>
            <person name="Rensing S.A."/>
            <person name="Riano-Pachon D.M."/>
            <person name="Roberts A.W."/>
            <person name="Sato Y."/>
            <person name="Scheller H.V."/>
            <person name="Schulz B."/>
            <person name="Schulz C."/>
            <person name="Shakirov E.V."/>
            <person name="Shibagaki N."/>
            <person name="Shinohara N."/>
            <person name="Shippen D.E."/>
            <person name="Soerensen I."/>
            <person name="Sotooka R."/>
            <person name="Sugimoto N."/>
            <person name="Sugita M."/>
            <person name="Sumikawa N."/>
            <person name="Tanurdzic M."/>
            <person name="Theissen G."/>
            <person name="Ulvskov P."/>
            <person name="Wakazuki S."/>
            <person name="Weng J.K."/>
            <person name="Willats W.W."/>
            <person name="Wipf D."/>
            <person name="Wolf P.G."/>
            <person name="Yang L."/>
            <person name="Zimmer A.D."/>
            <person name="Zhu Q."/>
            <person name="Mitros T."/>
            <person name="Hellsten U."/>
            <person name="Loque D."/>
            <person name="Otillar R."/>
            <person name="Salamov A."/>
            <person name="Schmutz J."/>
            <person name="Shapiro H."/>
            <person name="Lindquist E."/>
            <person name="Lucas S."/>
            <person name="Rokhsar D."/>
            <person name="Grigoriev I.V."/>
        </authorList>
    </citation>
    <scope>NUCLEOTIDE SEQUENCE [LARGE SCALE GENOMIC DNA]</scope>
</reference>
<keyword evidence="2" id="KW-1185">Reference proteome</keyword>
<organism evidence="2">
    <name type="scientific">Selaginella moellendorffii</name>
    <name type="common">Spikemoss</name>
    <dbReference type="NCBI Taxonomy" id="88036"/>
    <lineage>
        <taxon>Eukaryota</taxon>
        <taxon>Viridiplantae</taxon>
        <taxon>Streptophyta</taxon>
        <taxon>Embryophyta</taxon>
        <taxon>Tracheophyta</taxon>
        <taxon>Lycopodiopsida</taxon>
        <taxon>Selaginellales</taxon>
        <taxon>Selaginellaceae</taxon>
        <taxon>Selaginella</taxon>
    </lineage>
</organism>
<evidence type="ECO:0000313" key="2">
    <source>
        <dbReference type="Proteomes" id="UP000001514"/>
    </source>
</evidence>
<dbReference type="HOGENOM" id="CLU_1083378_0_0_1"/>
<dbReference type="PANTHER" id="PTHR46880:SF5">
    <property type="entry name" value="DUF4371 DOMAIN-CONTAINING PROTEIN"/>
    <property type="match status" value="1"/>
</dbReference>
<dbReference type="AlphaFoldDB" id="D8S108"/>
<evidence type="ECO:0008006" key="3">
    <source>
        <dbReference type="Google" id="ProtNLM"/>
    </source>
</evidence>
<evidence type="ECO:0000313" key="1">
    <source>
        <dbReference type="EMBL" id="EFJ22024.1"/>
    </source>
</evidence>
<dbReference type="KEGG" id="smo:SELMODRAFT_416985"/>
<name>D8S108_SELML</name>
<dbReference type="PANTHER" id="PTHR46880">
    <property type="entry name" value="RAS-ASSOCIATING DOMAIN-CONTAINING PROTEIN"/>
    <property type="match status" value="1"/>
</dbReference>
<dbReference type="EMBL" id="GL377597">
    <property type="protein sequence ID" value="EFJ22024.1"/>
    <property type="molecule type" value="Genomic_DNA"/>
</dbReference>
<proteinExistence type="predicted"/>
<dbReference type="Gramene" id="EFJ22024">
    <property type="protein sequence ID" value="EFJ22024"/>
    <property type="gene ID" value="SELMODRAFT_416985"/>
</dbReference>
<accession>D8S108</accession>